<evidence type="ECO:0000313" key="3">
    <source>
        <dbReference type="EMBL" id="KDR11521.1"/>
    </source>
</evidence>
<dbReference type="EMBL" id="KK853092">
    <property type="protein sequence ID" value="KDR11521.1"/>
    <property type="molecule type" value="Genomic_DNA"/>
</dbReference>
<evidence type="ECO:0000313" key="4">
    <source>
        <dbReference type="Proteomes" id="UP000027135"/>
    </source>
</evidence>
<keyword evidence="4" id="KW-1185">Reference proteome</keyword>
<feature type="compositionally biased region" description="Polar residues" evidence="1">
    <location>
        <begin position="205"/>
        <end position="220"/>
    </location>
</feature>
<accession>A0A067QS37</accession>
<evidence type="ECO:0000256" key="1">
    <source>
        <dbReference type="SAM" id="MobiDB-lite"/>
    </source>
</evidence>
<evidence type="ECO:0000256" key="2">
    <source>
        <dbReference type="SAM" id="SignalP"/>
    </source>
</evidence>
<organism evidence="3 4">
    <name type="scientific">Zootermopsis nevadensis</name>
    <name type="common">Dampwood termite</name>
    <dbReference type="NCBI Taxonomy" id="136037"/>
    <lineage>
        <taxon>Eukaryota</taxon>
        <taxon>Metazoa</taxon>
        <taxon>Ecdysozoa</taxon>
        <taxon>Arthropoda</taxon>
        <taxon>Hexapoda</taxon>
        <taxon>Insecta</taxon>
        <taxon>Pterygota</taxon>
        <taxon>Neoptera</taxon>
        <taxon>Polyneoptera</taxon>
        <taxon>Dictyoptera</taxon>
        <taxon>Blattodea</taxon>
        <taxon>Blattoidea</taxon>
        <taxon>Termitoidae</taxon>
        <taxon>Termopsidae</taxon>
        <taxon>Zootermopsis</taxon>
    </lineage>
</organism>
<dbReference type="OrthoDB" id="8194382at2759"/>
<feature type="chain" id="PRO_5001644264" evidence="2">
    <location>
        <begin position="22"/>
        <end position="394"/>
    </location>
</feature>
<reference evidence="3 4" key="1">
    <citation type="journal article" date="2014" name="Nat. Commun.">
        <title>Molecular traces of alternative social organization in a termite genome.</title>
        <authorList>
            <person name="Terrapon N."/>
            <person name="Li C."/>
            <person name="Robertson H.M."/>
            <person name="Ji L."/>
            <person name="Meng X."/>
            <person name="Booth W."/>
            <person name="Chen Z."/>
            <person name="Childers C.P."/>
            <person name="Glastad K.M."/>
            <person name="Gokhale K."/>
            <person name="Gowin J."/>
            <person name="Gronenberg W."/>
            <person name="Hermansen R.A."/>
            <person name="Hu H."/>
            <person name="Hunt B.G."/>
            <person name="Huylmans A.K."/>
            <person name="Khalil S.M."/>
            <person name="Mitchell R.D."/>
            <person name="Munoz-Torres M.C."/>
            <person name="Mustard J.A."/>
            <person name="Pan H."/>
            <person name="Reese J.T."/>
            <person name="Scharf M.E."/>
            <person name="Sun F."/>
            <person name="Vogel H."/>
            <person name="Xiao J."/>
            <person name="Yang W."/>
            <person name="Yang Z."/>
            <person name="Yang Z."/>
            <person name="Zhou J."/>
            <person name="Zhu J."/>
            <person name="Brent C.S."/>
            <person name="Elsik C.G."/>
            <person name="Goodisman M.A."/>
            <person name="Liberles D.A."/>
            <person name="Roe R.M."/>
            <person name="Vargo E.L."/>
            <person name="Vilcinskas A."/>
            <person name="Wang J."/>
            <person name="Bornberg-Bauer E."/>
            <person name="Korb J."/>
            <person name="Zhang G."/>
            <person name="Liebig J."/>
        </authorList>
    </citation>
    <scope>NUCLEOTIDE SEQUENCE [LARGE SCALE GENOMIC DNA]</scope>
    <source>
        <tissue evidence="3">Whole organism</tissue>
    </source>
</reference>
<feature type="region of interest" description="Disordered" evidence="1">
    <location>
        <begin position="205"/>
        <end position="234"/>
    </location>
</feature>
<dbReference type="Proteomes" id="UP000027135">
    <property type="component" value="Unassembled WGS sequence"/>
</dbReference>
<proteinExistence type="predicted"/>
<name>A0A067QS37_ZOONE</name>
<keyword evidence="2" id="KW-0732">Signal</keyword>
<dbReference type="InParanoid" id="A0A067QS37"/>
<dbReference type="AlphaFoldDB" id="A0A067QS37"/>
<gene>
    <name evidence="3" type="ORF">L798_14606</name>
</gene>
<sequence length="394" mass="45595">MAIFTLLEHAVVLICVTNSIASPPLSAEGGNAKTKYRRMLLPDAHSFLSNSYGSDFAWNTRGSPRNVKTSSWLPSNNIDVPVKTKPYGNIKRPLSQSSIVFKENVDTPFKFPVTNTPLRNRHEEMTNTWFEGDGIEQRMLLPEGKSIPEEMYGPDYIWDTKGWPRYVKTAPQPEFNYMKNSGNNKFYRDSPIIFEDNPPVSLNFPYNNLPQRSQQNYHKSQFQEEKPNSLPESDGIEQRMLLPEGQSIPKEMYGPDYIWDTKGWPRYVKTAPQPVLNYMENSGDNKFYKDSPIIFEDNPPVSLKFPYNNLPQRSQQNYHKSQFLEEKPISLPESDGIEQRMLLPEGYKMPEEMFGPNYIWDTKGWPRFVETTPEPKRKGVEIPFRSKPRGLYVG</sequence>
<protein>
    <submittedName>
        <fullName evidence="3">Uncharacterized protein</fullName>
    </submittedName>
</protein>
<feature type="signal peptide" evidence="2">
    <location>
        <begin position="1"/>
        <end position="21"/>
    </location>
</feature>